<organism evidence="8 9">
    <name type="scientific">Actinokineospora spheciospongiae</name>
    <dbReference type="NCBI Taxonomy" id="909613"/>
    <lineage>
        <taxon>Bacteria</taxon>
        <taxon>Bacillati</taxon>
        <taxon>Actinomycetota</taxon>
        <taxon>Actinomycetes</taxon>
        <taxon>Pseudonocardiales</taxon>
        <taxon>Pseudonocardiaceae</taxon>
        <taxon>Actinokineospora</taxon>
    </lineage>
</organism>
<dbReference type="InterPro" id="IPR036874">
    <property type="entry name" value="Carbonic_anhydrase_sf"/>
</dbReference>
<evidence type="ECO:0000256" key="5">
    <source>
        <dbReference type="ARBA" id="ARBA00024993"/>
    </source>
</evidence>
<dbReference type="EC" id="4.2.1.1" evidence="2"/>
<dbReference type="SMART" id="SM00947">
    <property type="entry name" value="Pro_CA"/>
    <property type="match status" value="1"/>
</dbReference>
<dbReference type="PATRIC" id="fig|909613.9.peg.2518"/>
<keyword evidence="3 7" id="KW-0479">Metal-binding</keyword>
<name>W7IZZ1_9PSEU</name>
<evidence type="ECO:0000256" key="4">
    <source>
        <dbReference type="ARBA" id="ARBA00022833"/>
    </source>
</evidence>
<dbReference type="InterPro" id="IPR001765">
    <property type="entry name" value="Carbonic_anhydrase"/>
</dbReference>
<gene>
    <name evidence="8" type="ORF">UO65_2512</name>
</gene>
<dbReference type="GO" id="GO:0004089">
    <property type="term" value="F:carbonate dehydratase activity"/>
    <property type="evidence" value="ECO:0007669"/>
    <property type="project" value="UniProtKB-EC"/>
</dbReference>
<keyword evidence="8" id="KW-0456">Lyase</keyword>
<keyword evidence="9" id="KW-1185">Reference proteome</keyword>
<dbReference type="Gene3D" id="3.40.1050.10">
    <property type="entry name" value="Carbonic anhydrase"/>
    <property type="match status" value="1"/>
</dbReference>
<dbReference type="STRING" id="909613.UO65_2512"/>
<evidence type="ECO:0000256" key="1">
    <source>
        <dbReference type="ARBA" id="ARBA00006217"/>
    </source>
</evidence>
<evidence type="ECO:0000256" key="7">
    <source>
        <dbReference type="PIRSR" id="PIRSR601765-1"/>
    </source>
</evidence>
<comment type="cofactor">
    <cofactor evidence="7">
        <name>Zn(2+)</name>
        <dbReference type="ChEBI" id="CHEBI:29105"/>
    </cofactor>
    <text evidence="7">Binds 1 zinc ion per subunit.</text>
</comment>
<reference evidence="8 9" key="1">
    <citation type="journal article" date="2014" name="Genome Announc.">
        <title>Draft Genome Sequence of the Antitrypanosomally Active Sponge-Associated Bacterium Actinokineospora sp. Strain EG49.</title>
        <authorList>
            <person name="Harjes J."/>
            <person name="Ryu T."/>
            <person name="Abdelmohsen U.R."/>
            <person name="Moitinho-Silva L."/>
            <person name="Horn H."/>
            <person name="Ravasi T."/>
            <person name="Hentschel U."/>
        </authorList>
    </citation>
    <scope>NUCLEOTIDE SEQUENCE [LARGE SCALE GENOMIC DNA]</scope>
    <source>
        <strain evidence="8 9">EG49</strain>
    </source>
</reference>
<dbReference type="PANTHER" id="PTHR43175:SF3">
    <property type="entry name" value="CARBON DISULFIDE HYDROLASE"/>
    <property type="match status" value="1"/>
</dbReference>
<comment type="similarity">
    <text evidence="1">Belongs to the beta-class carbonic anhydrase family.</text>
</comment>
<dbReference type="PANTHER" id="PTHR43175">
    <property type="entry name" value="CARBONIC ANHYDRASE"/>
    <property type="match status" value="1"/>
</dbReference>
<feature type="binding site" evidence="7">
    <location>
        <position position="92"/>
    </location>
    <ligand>
        <name>Zn(2+)</name>
        <dbReference type="ChEBI" id="CHEBI:29105"/>
    </ligand>
</feature>
<dbReference type="OrthoDB" id="8968066at2"/>
<protein>
    <recommendedName>
        <fullName evidence="2">carbonic anhydrase</fullName>
        <ecNumber evidence="2">4.2.1.1</ecNumber>
    </recommendedName>
</protein>
<feature type="binding site" evidence="7">
    <location>
        <position position="38"/>
    </location>
    <ligand>
        <name>Zn(2+)</name>
        <dbReference type="ChEBI" id="CHEBI:29105"/>
    </ligand>
</feature>
<evidence type="ECO:0000313" key="8">
    <source>
        <dbReference type="EMBL" id="EWC62146.1"/>
    </source>
</evidence>
<evidence type="ECO:0000313" key="9">
    <source>
        <dbReference type="Proteomes" id="UP000019277"/>
    </source>
</evidence>
<dbReference type="RefSeq" id="WP_035281883.1">
    <property type="nucleotide sequence ID" value="NZ_AYXG01000087.1"/>
</dbReference>
<comment type="catalytic activity">
    <reaction evidence="6">
        <text>hydrogencarbonate + H(+) = CO2 + H2O</text>
        <dbReference type="Rhea" id="RHEA:10748"/>
        <dbReference type="ChEBI" id="CHEBI:15377"/>
        <dbReference type="ChEBI" id="CHEBI:15378"/>
        <dbReference type="ChEBI" id="CHEBI:16526"/>
        <dbReference type="ChEBI" id="CHEBI:17544"/>
        <dbReference type="EC" id="4.2.1.1"/>
    </reaction>
</comment>
<dbReference type="AlphaFoldDB" id="W7IZZ1"/>
<dbReference type="GO" id="GO:0008270">
    <property type="term" value="F:zinc ion binding"/>
    <property type="evidence" value="ECO:0007669"/>
    <property type="project" value="InterPro"/>
</dbReference>
<comment type="caution">
    <text evidence="8">The sequence shown here is derived from an EMBL/GenBank/DDBJ whole genome shotgun (WGS) entry which is preliminary data.</text>
</comment>
<accession>W7IZZ1</accession>
<keyword evidence="4 7" id="KW-0862">Zinc</keyword>
<dbReference type="eggNOG" id="COG0288">
    <property type="taxonomic scope" value="Bacteria"/>
</dbReference>
<evidence type="ECO:0000256" key="3">
    <source>
        <dbReference type="ARBA" id="ARBA00022723"/>
    </source>
</evidence>
<proteinExistence type="inferred from homology"/>
<dbReference type="EMBL" id="AYXG01000087">
    <property type="protein sequence ID" value="EWC62146.1"/>
    <property type="molecule type" value="Genomic_DNA"/>
</dbReference>
<evidence type="ECO:0000256" key="6">
    <source>
        <dbReference type="ARBA" id="ARBA00048348"/>
    </source>
</evidence>
<feature type="binding site" evidence="7">
    <location>
        <position position="89"/>
    </location>
    <ligand>
        <name>Zn(2+)</name>
        <dbReference type="ChEBI" id="CHEBI:29105"/>
    </ligand>
</feature>
<dbReference type="Pfam" id="PF00484">
    <property type="entry name" value="Pro_CA"/>
    <property type="match status" value="1"/>
</dbReference>
<sequence length="163" mass="18360">MTAIDDLLQRHLDGPDHGAPEIPTPVPDLHVAVVTCMDARIKVFDVFGLRHGETHIMRNAGGIVTDDVIRSLSISQRKLQTREVVVMQHTSCGLATFTDDEFRDEVAADTGMRPPWAVESFRDVEQSVRLSVERVRRSPFIPHTDNVRGFVYDVRTAKITEVR</sequence>
<dbReference type="CDD" id="cd03379">
    <property type="entry name" value="beta_CA_cladeD"/>
    <property type="match status" value="1"/>
</dbReference>
<dbReference type="SUPFAM" id="SSF53056">
    <property type="entry name" value="beta-carbonic anhydrase, cab"/>
    <property type="match status" value="1"/>
</dbReference>
<evidence type="ECO:0000256" key="2">
    <source>
        <dbReference type="ARBA" id="ARBA00012925"/>
    </source>
</evidence>
<comment type="function">
    <text evidence="5">Catalyzes the reversible hydration of carbon dioxide to form bicarbonate.</text>
</comment>
<dbReference type="Proteomes" id="UP000019277">
    <property type="component" value="Unassembled WGS sequence"/>
</dbReference>
<feature type="binding site" evidence="7">
    <location>
        <position position="36"/>
    </location>
    <ligand>
        <name>Zn(2+)</name>
        <dbReference type="ChEBI" id="CHEBI:29105"/>
    </ligand>
</feature>